<evidence type="ECO:0000313" key="31">
    <source>
        <dbReference type="Proteomes" id="UP000677054"/>
    </source>
</evidence>
<evidence type="ECO:0000256" key="22">
    <source>
        <dbReference type="ARBA" id="ARBA00048827"/>
    </source>
</evidence>
<dbReference type="GO" id="GO:0043605">
    <property type="term" value="P:amide catabolic process"/>
    <property type="evidence" value="ECO:0007669"/>
    <property type="project" value="UniProtKB-ARBA"/>
</dbReference>
<comment type="pathway">
    <text evidence="7">Amino-acid metabolism.</text>
</comment>
<evidence type="ECO:0000256" key="1">
    <source>
        <dbReference type="ARBA" id="ARBA00004872"/>
    </source>
</evidence>
<dbReference type="GO" id="GO:0006508">
    <property type="term" value="P:proteolysis"/>
    <property type="evidence" value="ECO:0007669"/>
    <property type="project" value="UniProtKB-KW"/>
</dbReference>
<dbReference type="Pfam" id="PF01546">
    <property type="entry name" value="Peptidase_M20"/>
    <property type="match status" value="1"/>
</dbReference>
<dbReference type="Gene3D" id="1.10.150.900">
    <property type="match status" value="1"/>
</dbReference>
<comment type="catalytic activity">
    <reaction evidence="15">
        <text>N-(9Z-octadecenoyl)-L-methionine + H2O = (9Z)-octadecenoate + L-methionine</text>
        <dbReference type="Rhea" id="RHEA:64144"/>
        <dbReference type="ChEBI" id="CHEBI:15377"/>
        <dbReference type="ChEBI" id="CHEBI:30823"/>
        <dbReference type="ChEBI" id="CHEBI:57844"/>
        <dbReference type="ChEBI" id="CHEBI:149732"/>
    </reaction>
    <physiologicalReaction direction="left-to-right" evidence="15">
        <dbReference type="Rhea" id="RHEA:64145"/>
    </physiologicalReaction>
</comment>
<dbReference type="EMBL" id="CAJPEV010000299">
    <property type="protein sequence ID" value="CAG0883660.1"/>
    <property type="molecule type" value="Genomic_DNA"/>
</dbReference>
<comment type="similarity">
    <text evidence="2">Belongs to the peptidase M20A family.</text>
</comment>
<dbReference type="InterPro" id="IPR036264">
    <property type="entry name" value="Bact_exopeptidase_dim_dom"/>
</dbReference>
<evidence type="ECO:0000256" key="10">
    <source>
        <dbReference type="ARBA" id="ARBA00047567"/>
    </source>
</evidence>
<dbReference type="GO" id="GO:1990845">
    <property type="term" value="P:adaptive thermogenesis"/>
    <property type="evidence" value="ECO:0007669"/>
    <property type="project" value="UniProtKB-ARBA"/>
</dbReference>
<evidence type="ECO:0000259" key="29">
    <source>
        <dbReference type="Pfam" id="PF07687"/>
    </source>
</evidence>
<feature type="binding site" evidence="28">
    <location>
        <position position="213"/>
    </location>
    <ligand>
        <name>Zn(2+)</name>
        <dbReference type="ChEBI" id="CHEBI:29105"/>
        <label>1</label>
    </ligand>
</feature>
<comment type="catalytic activity">
    <reaction evidence="12">
        <text>N-(9Z-octadecenoyl)-L-tyrosine + H2O = L-tyrosine + (9Z)-octadecenoate</text>
        <dbReference type="Rhea" id="RHEA:64184"/>
        <dbReference type="ChEBI" id="CHEBI:15377"/>
        <dbReference type="ChEBI" id="CHEBI:30823"/>
        <dbReference type="ChEBI" id="CHEBI:58315"/>
        <dbReference type="ChEBI" id="CHEBI:149734"/>
    </reaction>
    <physiologicalReaction direction="left-to-right" evidence="12">
        <dbReference type="Rhea" id="RHEA:64185"/>
    </physiologicalReaction>
</comment>
<comment type="catalytic activity">
    <reaction evidence="17">
        <text>N-(5Z,8Z,11Z,14Z)-eicosatetraenoyl-glycine + H2O = (5Z,8Z,11Z,14Z)-eicosatetraenoate + glycine</text>
        <dbReference type="Rhea" id="RHEA:64108"/>
        <dbReference type="ChEBI" id="CHEBI:15377"/>
        <dbReference type="ChEBI" id="CHEBI:32395"/>
        <dbReference type="ChEBI" id="CHEBI:57305"/>
        <dbReference type="ChEBI" id="CHEBI:59002"/>
    </reaction>
    <physiologicalReaction direction="left-to-right" evidence="17">
        <dbReference type="Rhea" id="RHEA:64109"/>
    </physiologicalReaction>
    <physiologicalReaction direction="right-to-left" evidence="17">
        <dbReference type="Rhea" id="RHEA:64110"/>
    </physiologicalReaction>
</comment>
<evidence type="ECO:0000256" key="2">
    <source>
        <dbReference type="ARBA" id="ARBA00006247"/>
    </source>
</evidence>
<evidence type="ECO:0000256" key="12">
    <source>
        <dbReference type="ARBA" id="ARBA00047866"/>
    </source>
</evidence>
<comment type="catalytic activity">
    <reaction evidence="18">
        <text>an N-acyl-L-amino acid + H2O = an L-alpha-amino acid + a carboxylate</text>
        <dbReference type="Rhea" id="RHEA:15565"/>
        <dbReference type="ChEBI" id="CHEBI:15377"/>
        <dbReference type="ChEBI" id="CHEBI:29067"/>
        <dbReference type="ChEBI" id="CHEBI:59869"/>
        <dbReference type="ChEBI" id="CHEBI:59874"/>
        <dbReference type="EC" id="3.5.1.14"/>
    </reaction>
    <physiologicalReaction direction="left-to-right" evidence="18">
        <dbReference type="Rhea" id="RHEA:15566"/>
    </physiologicalReaction>
    <physiologicalReaction direction="right-to-left" evidence="18">
        <dbReference type="Rhea" id="RHEA:15567"/>
    </physiologicalReaction>
</comment>
<evidence type="ECO:0000256" key="25">
    <source>
        <dbReference type="ARBA" id="ARBA00049100"/>
    </source>
</evidence>
<comment type="catalytic activity">
    <reaction evidence="16">
        <text>N-(9Z-octadecenoyl)-L-asparagine + H2O = L-asparagine + (9Z)-octadecenoate</text>
        <dbReference type="Rhea" id="RHEA:64136"/>
        <dbReference type="ChEBI" id="CHEBI:15377"/>
        <dbReference type="ChEBI" id="CHEBI:30823"/>
        <dbReference type="ChEBI" id="CHEBI:58048"/>
        <dbReference type="ChEBI" id="CHEBI:149730"/>
    </reaction>
    <physiologicalReaction direction="left-to-right" evidence="16">
        <dbReference type="Rhea" id="RHEA:64137"/>
    </physiologicalReaction>
</comment>
<evidence type="ECO:0000256" key="3">
    <source>
        <dbReference type="ARBA" id="ARBA00022670"/>
    </source>
</evidence>
<comment type="catalytic activity">
    <reaction evidence="23">
        <text>an N-acyl-aromatic L-alpha-amino acid + H2O = an aromatic L-alpha-amino acid + a carboxylate</text>
        <dbReference type="Rhea" id="RHEA:54184"/>
        <dbReference type="ChEBI" id="CHEBI:15377"/>
        <dbReference type="ChEBI" id="CHEBI:29067"/>
        <dbReference type="ChEBI" id="CHEBI:84824"/>
        <dbReference type="ChEBI" id="CHEBI:138093"/>
        <dbReference type="EC" id="3.5.1.114"/>
    </reaction>
    <physiologicalReaction direction="left-to-right" evidence="23">
        <dbReference type="Rhea" id="RHEA:54185"/>
    </physiologicalReaction>
    <physiologicalReaction direction="right-to-left" evidence="23">
        <dbReference type="Rhea" id="RHEA:54186"/>
    </physiologicalReaction>
</comment>
<comment type="catalytic activity">
    <reaction evidence="21">
        <text>N-(9Z-octadecenoyl)-L-tryptophan + H2O = L-tryptophan + (9Z)-octadecenoate</text>
        <dbReference type="Rhea" id="RHEA:64176"/>
        <dbReference type="ChEBI" id="CHEBI:15377"/>
        <dbReference type="ChEBI" id="CHEBI:30823"/>
        <dbReference type="ChEBI" id="CHEBI:57912"/>
        <dbReference type="ChEBI" id="CHEBI:149733"/>
    </reaction>
    <physiologicalReaction direction="left-to-right" evidence="21">
        <dbReference type="Rhea" id="RHEA:64177"/>
    </physiologicalReaction>
</comment>
<keyword evidence="6 28" id="KW-0862">Zinc</keyword>
<evidence type="ECO:0000256" key="20">
    <source>
        <dbReference type="ARBA" id="ARBA00048729"/>
    </source>
</evidence>
<evidence type="ECO:0000256" key="6">
    <source>
        <dbReference type="ARBA" id="ARBA00022833"/>
    </source>
</evidence>
<dbReference type="FunFam" id="3.40.630.10:FF:000027">
    <property type="entry name" value="N-fatty-acyl-amino acid synthase/hydrolase PM20D1"/>
    <property type="match status" value="1"/>
</dbReference>
<comment type="pathway">
    <text evidence="1">Lipid metabolism; fatty acid metabolism.</text>
</comment>
<evidence type="ECO:0000256" key="13">
    <source>
        <dbReference type="ARBA" id="ARBA00047874"/>
    </source>
</evidence>
<name>A0A7R9A465_9CRUS</name>
<feature type="binding site" evidence="28">
    <location>
        <position position="240"/>
    </location>
    <ligand>
        <name>Zn(2+)</name>
        <dbReference type="ChEBI" id="CHEBI:29105"/>
        <label>2</label>
    </ligand>
</feature>
<evidence type="ECO:0000256" key="8">
    <source>
        <dbReference type="ARBA" id="ARBA00046147"/>
    </source>
</evidence>
<dbReference type="GO" id="GO:0043604">
    <property type="term" value="P:amide biosynthetic process"/>
    <property type="evidence" value="ECO:0007669"/>
    <property type="project" value="TreeGrafter"/>
</dbReference>
<protein>
    <recommendedName>
        <fullName evidence="29">Peptidase M20 dimerisation domain-containing protein</fullName>
    </recommendedName>
</protein>
<evidence type="ECO:0000256" key="14">
    <source>
        <dbReference type="ARBA" id="ARBA00047879"/>
    </source>
</evidence>
<dbReference type="OrthoDB" id="3064516at2759"/>
<accession>A0A7R9A465</accession>
<dbReference type="EMBL" id="LR899816">
    <property type="protein sequence ID" value="CAD7242657.1"/>
    <property type="molecule type" value="Genomic_DNA"/>
</dbReference>
<feature type="binding site" evidence="28">
    <location>
        <position position="489"/>
    </location>
    <ligand>
        <name>Zn(2+)</name>
        <dbReference type="ChEBI" id="CHEBI:29105"/>
        <label>1</label>
    </ligand>
</feature>
<reference evidence="30" key="1">
    <citation type="submission" date="2020-11" db="EMBL/GenBank/DDBJ databases">
        <authorList>
            <person name="Tran Van P."/>
        </authorList>
    </citation>
    <scope>NUCLEOTIDE SEQUENCE</scope>
</reference>
<comment type="catalytic activity">
    <reaction evidence="25">
        <text>N-(5Z,8Z,11Z,14Z-eicosatetraenoyl)-L-serine + H2O = (5Z,8Z,11Z,14Z)-eicosatetraenoate + L-serine</text>
        <dbReference type="Rhea" id="RHEA:64116"/>
        <dbReference type="ChEBI" id="CHEBI:15377"/>
        <dbReference type="ChEBI" id="CHEBI:32395"/>
        <dbReference type="ChEBI" id="CHEBI:33384"/>
        <dbReference type="ChEBI" id="CHEBI:149697"/>
    </reaction>
    <physiologicalReaction direction="left-to-right" evidence="25">
        <dbReference type="Rhea" id="RHEA:64117"/>
    </physiologicalReaction>
    <physiologicalReaction direction="right-to-left" evidence="25">
        <dbReference type="Rhea" id="RHEA:64118"/>
    </physiologicalReaction>
</comment>
<comment type="catalytic activity">
    <reaction evidence="24">
        <text>L-phenylalanine + (9Z)-octadecenoate = N-(9Z-octadecenoyl)-L-phenylalanine + H2O</text>
        <dbReference type="Rhea" id="RHEA:51300"/>
        <dbReference type="ChEBI" id="CHEBI:15377"/>
        <dbReference type="ChEBI" id="CHEBI:30823"/>
        <dbReference type="ChEBI" id="CHEBI:58095"/>
        <dbReference type="ChEBI" id="CHEBI:134020"/>
    </reaction>
    <physiologicalReaction direction="left-to-right" evidence="24">
        <dbReference type="Rhea" id="RHEA:51301"/>
    </physiologicalReaction>
    <physiologicalReaction direction="right-to-left" evidence="24">
        <dbReference type="Rhea" id="RHEA:51302"/>
    </physiologicalReaction>
</comment>
<evidence type="ECO:0000256" key="18">
    <source>
        <dbReference type="ARBA" id="ARBA00048579"/>
    </source>
</evidence>
<dbReference type="InterPro" id="IPR002933">
    <property type="entry name" value="Peptidase_M20"/>
</dbReference>
<dbReference type="Proteomes" id="UP000677054">
    <property type="component" value="Unassembled WGS sequence"/>
</dbReference>
<dbReference type="Gene3D" id="3.30.70.360">
    <property type="match status" value="1"/>
</dbReference>
<evidence type="ECO:0000256" key="4">
    <source>
        <dbReference type="ARBA" id="ARBA00022723"/>
    </source>
</evidence>
<dbReference type="GO" id="GO:0004181">
    <property type="term" value="F:metallocarboxypeptidase activity"/>
    <property type="evidence" value="ECO:0007669"/>
    <property type="project" value="InterPro"/>
</dbReference>
<evidence type="ECO:0000256" key="15">
    <source>
        <dbReference type="ARBA" id="ARBA00048145"/>
    </source>
</evidence>
<feature type="active site" description="Proton acceptor" evidence="27">
    <location>
        <position position="212"/>
    </location>
</feature>
<feature type="binding site" evidence="28">
    <location>
        <position position="177"/>
    </location>
    <ligand>
        <name>Zn(2+)</name>
        <dbReference type="ChEBI" id="CHEBI:29105"/>
        <label>1</label>
    </ligand>
</feature>
<evidence type="ECO:0000256" key="24">
    <source>
        <dbReference type="ARBA" id="ARBA00048879"/>
    </source>
</evidence>
<feature type="domain" description="Peptidase M20 dimerisation" evidence="29">
    <location>
        <begin position="263"/>
        <end position="400"/>
    </location>
</feature>
<comment type="catalytic activity">
    <reaction evidence="13">
        <text>(5Z,8Z,11Z,14Z)-eicosatetraenoate + L-phenylalanine = N-(5Z,8Z,11Z,14Z-eicosatetraenoyl)-L-phenylalanine + H2O</text>
        <dbReference type="Rhea" id="RHEA:51312"/>
        <dbReference type="ChEBI" id="CHEBI:15377"/>
        <dbReference type="ChEBI" id="CHEBI:32395"/>
        <dbReference type="ChEBI" id="CHEBI:58095"/>
        <dbReference type="ChEBI" id="CHEBI:134022"/>
    </reaction>
    <physiologicalReaction direction="left-to-right" evidence="13">
        <dbReference type="Rhea" id="RHEA:51313"/>
    </physiologicalReaction>
    <physiologicalReaction direction="right-to-left" evidence="13">
        <dbReference type="Rhea" id="RHEA:51314"/>
    </physiologicalReaction>
</comment>
<evidence type="ECO:0000256" key="26">
    <source>
        <dbReference type="ARBA" id="ARBA00049457"/>
    </source>
</evidence>
<gene>
    <name evidence="30" type="ORF">DSTB1V02_LOCUS2612</name>
</gene>
<sequence>MLAWLTARGTKRRRWIACGLGVGLPVLVLLALVLACLINAWSVSEPDWHYQLRPSGSGHLINDSLFEERLGRFQAALRIPTISVDARNLNESALEEFKNFLQTSFPRLHGGNEDKITCEVVSNYSFLYEIKGSDESLTPYLLAAHLDVVPVEEDKWNYDPFEAMKDGEYIYARGAFDDKHAVMGILEALDYFLFTKNESVKRTFYVGIGHDEEVSGRQGAAKIAEVLHNRGVKTMDFVLDEGFVVLTNALPGVQVPVALVGVSEKGYAEVSVSVDGVSGHSSMPPKESAIGIISKAVSRLEAYPQPHFFDSSSVEYTTLETAAPHSSFLYKLIYSNLWLFKNIVSNQFLESASTAATVRTTTAPTLFNAGYKINVVPSTATAYINHRVHPKQTIEDVLEYDREVIGDSRVNVTLNTDTYIRPHPISPYGPDSPQYKLLARSILEVFPQSFVAPGTMIATTDTKYYLNFSKNVYRFAPTFLDIEDMPRLHGHDERIRVENYREVVDFFFRLMVNANQVNARPLHVHARNEL</sequence>
<evidence type="ECO:0000256" key="27">
    <source>
        <dbReference type="PIRSR" id="PIRSR037217-1"/>
    </source>
</evidence>
<dbReference type="InterPro" id="IPR011650">
    <property type="entry name" value="Peptidase_M20_dimer"/>
</dbReference>
<evidence type="ECO:0000256" key="28">
    <source>
        <dbReference type="PIRSR" id="PIRSR037217-2"/>
    </source>
</evidence>
<keyword evidence="31" id="KW-1185">Reference proteome</keyword>
<dbReference type="PANTHER" id="PTHR45962">
    <property type="entry name" value="N-FATTY-ACYL-AMINO ACID SYNTHASE/HYDROLASE PM20D1"/>
    <property type="match status" value="1"/>
</dbReference>
<comment type="catalytic activity">
    <reaction evidence="11">
        <text>N-octadecanoyl-L-phenylalanine + H2O = octadecanoate + L-phenylalanine</text>
        <dbReference type="Rhea" id="RHEA:64128"/>
        <dbReference type="ChEBI" id="CHEBI:15377"/>
        <dbReference type="ChEBI" id="CHEBI:25629"/>
        <dbReference type="ChEBI" id="CHEBI:58095"/>
        <dbReference type="ChEBI" id="CHEBI:149700"/>
    </reaction>
    <physiologicalReaction direction="left-to-right" evidence="11">
        <dbReference type="Rhea" id="RHEA:64129"/>
    </physiologicalReaction>
</comment>
<dbReference type="InterPro" id="IPR017141">
    <property type="entry name" value="Pept_M20_carboxypep"/>
</dbReference>
<dbReference type="SUPFAM" id="SSF55031">
    <property type="entry name" value="Bacterial exopeptidase dimerisation domain"/>
    <property type="match status" value="1"/>
</dbReference>
<comment type="catalytic activity">
    <reaction evidence="9">
        <text>(9Z)-octadecenoate + glycine = N-(9Z-octadecenoyl)glycine + H2O</text>
        <dbReference type="Rhea" id="RHEA:51316"/>
        <dbReference type="ChEBI" id="CHEBI:15377"/>
        <dbReference type="ChEBI" id="CHEBI:30823"/>
        <dbReference type="ChEBI" id="CHEBI:57305"/>
        <dbReference type="ChEBI" id="CHEBI:133992"/>
    </reaction>
    <physiologicalReaction direction="right-to-left" evidence="9">
        <dbReference type="Rhea" id="RHEA:51318"/>
    </physiologicalReaction>
</comment>
<comment type="catalytic activity">
    <reaction evidence="26">
        <text>N-(9Z-octadecenoyl)-L-lysine + H2O = L-lysine + (9Z)-octadecenoate</text>
        <dbReference type="Rhea" id="RHEA:64192"/>
        <dbReference type="ChEBI" id="CHEBI:15377"/>
        <dbReference type="ChEBI" id="CHEBI:30823"/>
        <dbReference type="ChEBI" id="CHEBI:32551"/>
        <dbReference type="ChEBI" id="CHEBI:149731"/>
    </reaction>
    <physiologicalReaction direction="left-to-right" evidence="26">
        <dbReference type="Rhea" id="RHEA:64193"/>
    </physiologicalReaction>
</comment>
<evidence type="ECO:0000256" key="17">
    <source>
        <dbReference type="ARBA" id="ARBA00048402"/>
    </source>
</evidence>
<dbReference type="PIRSF" id="PIRSF037217">
    <property type="entry name" value="Carboxypeptidase_S"/>
    <property type="match status" value="1"/>
</dbReference>
<evidence type="ECO:0000256" key="23">
    <source>
        <dbReference type="ARBA" id="ARBA00048840"/>
    </source>
</evidence>
<comment type="catalytic activity">
    <reaction evidence="19">
        <text>N-(9Z-octadecenoyl)-L-serine + H2O = L-serine + (9Z)-octadecenoate</text>
        <dbReference type="Rhea" id="RHEA:51352"/>
        <dbReference type="ChEBI" id="CHEBI:15377"/>
        <dbReference type="ChEBI" id="CHEBI:30823"/>
        <dbReference type="ChEBI" id="CHEBI:33384"/>
        <dbReference type="ChEBI" id="CHEBI:134031"/>
    </reaction>
    <physiologicalReaction direction="left-to-right" evidence="19">
        <dbReference type="Rhea" id="RHEA:51353"/>
    </physiologicalReaction>
</comment>
<dbReference type="FunFam" id="1.10.150.900:FF:000003">
    <property type="entry name" value="N-fatty-acyl-amino acid synthase/hydrolase PM20D1"/>
    <property type="match status" value="1"/>
</dbReference>
<evidence type="ECO:0000256" key="16">
    <source>
        <dbReference type="ARBA" id="ARBA00048380"/>
    </source>
</evidence>
<feature type="active site" evidence="27">
    <location>
        <position position="147"/>
    </location>
</feature>
<evidence type="ECO:0000256" key="7">
    <source>
        <dbReference type="ARBA" id="ARBA00034698"/>
    </source>
</evidence>
<comment type="catalytic activity">
    <reaction evidence="20">
        <text>N-(9Z-octadecenoyl)-L-glutamine + H2O = L-glutamine + (9Z)-octadecenoate</text>
        <dbReference type="Rhea" id="RHEA:51356"/>
        <dbReference type="ChEBI" id="CHEBI:15377"/>
        <dbReference type="ChEBI" id="CHEBI:30823"/>
        <dbReference type="ChEBI" id="CHEBI:58359"/>
        <dbReference type="ChEBI" id="CHEBI:134033"/>
    </reaction>
    <physiologicalReaction direction="left-to-right" evidence="20">
        <dbReference type="Rhea" id="RHEA:51357"/>
    </physiologicalReaction>
</comment>
<proteinExistence type="inferred from homology"/>
<comment type="catalytic activity">
    <reaction evidence="10">
        <text>N-(4Z,7Z,10Z,13Z,16Z,19Z-docosahexaenoyl)-L-phenylalanine + H2O = (4Z,7Z,10Z,13Z,16Z,19Z)-docosahexaenoate + L-phenylalanine</text>
        <dbReference type="Rhea" id="RHEA:64132"/>
        <dbReference type="ChEBI" id="CHEBI:15377"/>
        <dbReference type="ChEBI" id="CHEBI:58095"/>
        <dbReference type="ChEBI" id="CHEBI:77016"/>
        <dbReference type="ChEBI" id="CHEBI:149701"/>
    </reaction>
    <physiologicalReaction direction="left-to-right" evidence="10">
        <dbReference type="Rhea" id="RHEA:64133"/>
    </physiologicalReaction>
</comment>
<evidence type="ECO:0000256" key="5">
    <source>
        <dbReference type="ARBA" id="ARBA00022801"/>
    </source>
</evidence>
<evidence type="ECO:0000256" key="11">
    <source>
        <dbReference type="ARBA" id="ARBA00047723"/>
    </source>
</evidence>
<comment type="catalytic activity">
    <reaction evidence="14">
        <text>N-hexadecanoyl-L-phenylalanine + H2O = hexadecanoate + L-phenylalanine</text>
        <dbReference type="Rhea" id="RHEA:64124"/>
        <dbReference type="ChEBI" id="CHEBI:7896"/>
        <dbReference type="ChEBI" id="CHEBI:15377"/>
        <dbReference type="ChEBI" id="CHEBI:58095"/>
        <dbReference type="ChEBI" id="CHEBI:149699"/>
    </reaction>
    <physiologicalReaction direction="left-to-right" evidence="14">
        <dbReference type="Rhea" id="RHEA:64125"/>
    </physiologicalReaction>
</comment>
<dbReference type="GO" id="GO:0046872">
    <property type="term" value="F:metal ion binding"/>
    <property type="evidence" value="ECO:0007669"/>
    <property type="project" value="UniProtKB-KW"/>
</dbReference>
<dbReference type="Gene3D" id="3.40.630.10">
    <property type="entry name" value="Zn peptidases"/>
    <property type="match status" value="1"/>
</dbReference>
<evidence type="ECO:0000313" key="30">
    <source>
        <dbReference type="EMBL" id="CAD7242657.1"/>
    </source>
</evidence>
<dbReference type="GO" id="GO:0006520">
    <property type="term" value="P:amino acid metabolic process"/>
    <property type="evidence" value="ECO:0007669"/>
    <property type="project" value="TreeGrafter"/>
</dbReference>
<feature type="binding site" evidence="28">
    <location>
        <position position="145"/>
    </location>
    <ligand>
        <name>Zn(2+)</name>
        <dbReference type="ChEBI" id="CHEBI:29105"/>
        <label>2</label>
    </ligand>
</feature>
<comment type="catalytic activity">
    <reaction evidence="22">
        <text>N-(9Z-octadecenoyl)-L-leucine + H2O = L-leucine + (9Z)-octadecenoate</text>
        <dbReference type="Rhea" id="RHEA:51360"/>
        <dbReference type="ChEBI" id="CHEBI:15377"/>
        <dbReference type="ChEBI" id="CHEBI:30823"/>
        <dbReference type="ChEBI" id="CHEBI:57427"/>
        <dbReference type="ChEBI" id="CHEBI:134035"/>
    </reaction>
    <physiologicalReaction direction="left-to-right" evidence="22">
        <dbReference type="Rhea" id="RHEA:51361"/>
    </physiologicalReaction>
    <physiologicalReaction direction="right-to-left" evidence="22">
        <dbReference type="Rhea" id="RHEA:51362"/>
    </physiologicalReaction>
</comment>
<dbReference type="Pfam" id="PF07687">
    <property type="entry name" value="M20_dimer"/>
    <property type="match status" value="1"/>
</dbReference>
<dbReference type="GO" id="GO:0006629">
    <property type="term" value="P:lipid metabolic process"/>
    <property type="evidence" value="ECO:0007669"/>
    <property type="project" value="UniProtKB-ARBA"/>
</dbReference>
<dbReference type="PANTHER" id="PTHR45962:SF1">
    <property type="entry name" value="N-FATTY-ACYL-AMINO ACID SYNTHASE_HYDROLASE PM20D1"/>
    <property type="match status" value="1"/>
</dbReference>
<organism evidence="30">
    <name type="scientific">Darwinula stevensoni</name>
    <dbReference type="NCBI Taxonomy" id="69355"/>
    <lineage>
        <taxon>Eukaryota</taxon>
        <taxon>Metazoa</taxon>
        <taxon>Ecdysozoa</taxon>
        <taxon>Arthropoda</taxon>
        <taxon>Crustacea</taxon>
        <taxon>Oligostraca</taxon>
        <taxon>Ostracoda</taxon>
        <taxon>Podocopa</taxon>
        <taxon>Podocopida</taxon>
        <taxon>Darwinulocopina</taxon>
        <taxon>Darwinuloidea</taxon>
        <taxon>Darwinulidae</taxon>
        <taxon>Darwinula</taxon>
    </lineage>
</organism>
<feature type="binding site" evidence="28">
    <location>
        <position position="177"/>
    </location>
    <ligand>
        <name>Zn(2+)</name>
        <dbReference type="ChEBI" id="CHEBI:29105"/>
        <label>2</label>
    </ligand>
</feature>
<keyword evidence="3" id="KW-0645">Protease</keyword>
<keyword evidence="4 28" id="KW-0479">Metal-binding</keyword>
<dbReference type="GO" id="GO:0004046">
    <property type="term" value="F:aminoacylase activity"/>
    <property type="evidence" value="ECO:0007669"/>
    <property type="project" value="UniProtKB-EC"/>
</dbReference>
<keyword evidence="5" id="KW-0378">Hydrolase</keyword>
<dbReference type="SUPFAM" id="SSF53187">
    <property type="entry name" value="Zn-dependent exopeptidases"/>
    <property type="match status" value="1"/>
</dbReference>
<evidence type="ECO:0000256" key="21">
    <source>
        <dbReference type="ARBA" id="ARBA00048822"/>
    </source>
</evidence>
<dbReference type="InterPro" id="IPR047177">
    <property type="entry name" value="Pept_M20A"/>
</dbReference>
<dbReference type="GO" id="GO:0005576">
    <property type="term" value="C:extracellular region"/>
    <property type="evidence" value="ECO:0007669"/>
    <property type="project" value="UniProtKB-ARBA"/>
</dbReference>
<comment type="function">
    <text evidence="8">Secreted enzyme that regulates the endogenous N-fatty acyl amino acid (NAAs) tissue and circulating levels by functioning as a bidirectional NAA synthase/hydrolase. It condenses free fatty acids and free amino acids to generate NAAs and bidirectionally catalyzes the reverse hydrolysis reaction. Some of these NAAs stimulate oxidative metabolism via mitochondrial uncoupling, increasing energy expenditure in a UPC1-independent manner. Thereby, this secreted protein may indirectly regulate whole body energy expenditure. PM20D1 circulates in tight association with both low- and high-density (LDL and HDL,respectively) lipoprotein particles.</text>
</comment>
<evidence type="ECO:0000256" key="9">
    <source>
        <dbReference type="ARBA" id="ARBA00047450"/>
    </source>
</evidence>
<evidence type="ECO:0000256" key="19">
    <source>
        <dbReference type="ARBA" id="ARBA00048597"/>
    </source>
</evidence>
<dbReference type="AlphaFoldDB" id="A0A7R9A465"/>